<dbReference type="GO" id="GO:0003677">
    <property type="term" value="F:DNA binding"/>
    <property type="evidence" value="ECO:0007669"/>
    <property type="project" value="UniProtKB-KW"/>
</dbReference>
<comment type="caution">
    <text evidence="2">The sequence shown here is derived from an EMBL/GenBank/DDBJ whole genome shotgun (WGS) entry which is preliminary data.</text>
</comment>
<keyword evidence="2" id="KW-0238">DNA-binding</keyword>
<protein>
    <submittedName>
        <fullName evidence="2">DNA-binding transcriptional regulator GbsR (MarR family)</fullName>
    </submittedName>
</protein>
<evidence type="ECO:0000313" key="3">
    <source>
        <dbReference type="Proteomes" id="UP000294746"/>
    </source>
</evidence>
<dbReference type="AlphaFoldDB" id="A0A4V2SXC0"/>
<gene>
    <name evidence="2" type="ORF">EDD57_13120</name>
</gene>
<feature type="compositionally biased region" description="Basic and acidic residues" evidence="1">
    <location>
        <begin position="188"/>
        <end position="204"/>
    </location>
</feature>
<feature type="region of interest" description="Disordered" evidence="1">
    <location>
        <begin position="185"/>
        <end position="204"/>
    </location>
</feature>
<proteinExistence type="predicted"/>
<dbReference type="Proteomes" id="UP000294746">
    <property type="component" value="Unassembled WGS sequence"/>
</dbReference>
<keyword evidence="3" id="KW-1185">Reference proteome</keyword>
<sequence>MIWVTIIHEVKGSFIMTNIGMAELTSMHGMSEMLLRYHRIMGMNHEQLILLQASIQLHDPMEIEEATGFSRDTVMELFSQMSELGVIRFNEHKELDYQDLFETLKSIEKRSMPFRERLTREYSKASRTNQKHVGHVELVPVKKGVAVKLTDGTFLSIKQTKDLSNELIMFAQSMKEEDLQRFNRNVHQKQEVQNDDHRYEEYED</sequence>
<accession>A0A4V2SXC0</accession>
<evidence type="ECO:0000256" key="1">
    <source>
        <dbReference type="SAM" id="MobiDB-lite"/>
    </source>
</evidence>
<organism evidence="2 3">
    <name type="scientific">Baia soyae</name>
    <dbReference type="NCBI Taxonomy" id="1544746"/>
    <lineage>
        <taxon>Bacteria</taxon>
        <taxon>Bacillati</taxon>
        <taxon>Bacillota</taxon>
        <taxon>Bacilli</taxon>
        <taxon>Bacillales</taxon>
        <taxon>Thermoactinomycetaceae</taxon>
        <taxon>Baia</taxon>
    </lineage>
</organism>
<dbReference type="EMBL" id="SLXV01000031">
    <property type="protein sequence ID" value="TCP65656.1"/>
    <property type="molecule type" value="Genomic_DNA"/>
</dbReference>
<name>A0A4V2SXC0_9BACL</name>
<evidence type="ECO:0000313" key="2">
    <source>
        <dbReference type="EMBL" id="TCP65656.1"/>
    </source>
</evidence>
<reference evidence="2 3" key="1">
    <citation type="submission" date="2019-03" db="EMBL/GenBank/DDBJ databases">
        <title>Genomic Encyclopedia of Type Strains, Phase IV (KMG-IV): sequencing the most valuable type-strain genomes for metagenomic binning, comparative biology and taxonomic classification.</title>
        <authorList>
            <person name="Goeker M."/>
        </authorList>
    </citation>
    <scope>NUCLEOTIDE SEQUENCE [LARGE SCALE GENOMIC DNA]</scope>
    <source>
        <strain evidence="2 3">DSM 46831</strain>
    </source>
</reference>